<keyword evidence="8" id="KW-1185">Reference proteome</keyword>
<dbReference type="Pfam" id="PF18962">
    <property type="entry name" value="Por_Secre_tail"/>
    <property type="match status" value="1"/>
</dbReference>
<feature type="domain" description="GH16" evidence="6">
    <location>
        <begin position="37"/>
        <end position="302"/>
    </location>
</feature>
<feature type="signal peptide" evidence="4">
    <location>
        <begin position="1"/>
        <end position="22"/>
    </location>
</feature>
<dbReference type="CDD" id="cd04080">
    <property type="entry name" value="CBM6_cellulase-like"/>
    <property type="match status" value="1"/>
</dbReference>
<dbReference type="SUPFAM" id="SSF49899">
    <property type="entry name" value="Concanavalin A-like lectins/glucanases"/>
    <property type="match status" value="1"/>
</dbReference>
<evidence type="ECO:0000256" key="4">
    <source>
        <dbReference type="SAM" id="SignalP"/>
    </source>
</evidence>
<organism evidence="7 8">
    <name type="scientific">Agaribacillus aureus</name>
    <dbReference type="NCBI Taxonomy" id="3051825"/>
    <lineage>
        <taxon>Bacteria</taxon>
        <taxon>Pseudomonadati</taxon>
        <taxon>Bacteroidota</taxon>
        <taxon>Cytophagia</taxon>
        <taxon>Cytophagales</taxon>
        <taxon>Splendidivirgaceae</taxon>
        <taxon>Agaribacillus</taxon>
    </lineage>
</organism>
<dbReference type="NCBIfam" id="TIGR04183">
    <property type="entry name" value="Por_Secre_tail"/>
    <property type="match status" value="1"/>
</dbReference>
<comment type="caution">
    <text evidence="7">The sequence shown here is derived from an EMBL/GenBank/DDBJ whole genome shotgun (WGS) entry which is preliminary data.</text>
</comment>
<evidence type="ECO:0000256" key="3">
    <source>
        <dbReference type="ARBA" id="ARBA00022801"/>
    </source>
</evidence>
<dbReference type="Pfam" id="PF03422">
    <property type="entry name" value="CBM_6"/>
    <property type="match status" value="1"/>
</dbReference>
<dbReference type="Pfam" id="PF00722">
    <property type="entry name" value="Glyco_hydro_16"/>
    <property type="match status" value="1"/>
</dbReference>
<protein>
    <submittedName>
        <fullName evidence="7">Carbohydrate-binding protein</fullName>
    </submittedName>
</protein>
<dbReference type="InterPro" id="IPR006584">
    <property type="entry name" value="Cellulose-bd_IV"/>
</dbReference>
<dbReference type="SMART" id="SM00606">
    <property type="entry name" value="CBD_IV"/>
    <property type="match status" value="1"/>
</dbReference>
<gene>
    <name evidence="7" type="ORF">QQ020_23670</name>
</gene>
<keyword evidence="3" id="KW-0378">Hydrolase</keyword>
<dbReference type="EMBL" id="JAUJEB010000006">
    <property type="protein sequence ID" value="MDN5215101.1"/>
    <property type="molecule type" value="Genomic_DNA"/>
</dbReference>
<accession>A0ABT8LD12</accession>
<dbReference type="Gene3D" id="2.60.120.200">
    <property type="match status" value="1"/>
</dbReference>
<proteinExistence type="inferred from homology"/>
<reference evidence="7" key="1">
    <citation type="submission" date="2023-06" db="EMBL/GenBank/DDBJ databases">
        <title>Genomic of Agaribacillus aureum.</title>
        <authorList>
            <person name="Wang G."/>
        </authorList>
    </citation>
    <scope>NUCLEOTIDE SEQUENCE</scope>
    <source>
        <strain evidence="7">BMA12</strain>
    </source>
</reference>
<evidence type="ECO:0000259" key="6">
    <source>
        <dbReference type="PROSITE" id="PS51762"/>
    </source>
</evidence>
<keyword evidence="2 4" id="KW-0732">Signal</keyword>
<dbReference type="InterPro" id="IPR026444">
    <property type="entry name" value="Secre_tail"/>
</dbReference>
<dbReference type="Gene3D" id="2.60.120.260">
    <property type="entry name" value="Galactose-binding domain-like"/>
    <property type="match status" value="2"/>
</dbReference>
<evidence type="ECO:0000313" key="7">
    <source>
        <dbReference type="EMBL" id="MDN5215101.1"/>
    </source>
</evidence>
<evidence type="ECO:0000259" key="5">
    <source>
        <dbReference type="PROSITE" id="PS51175"/>
    </source>
</evidence>
<dbReference type="InterPro" id="IPR008979">
    <property type="entry name" value="Galactose-bd-like_sf"/>
</dbReference>
<dbReference type="InterPro" id="IPR005084">
    <property type="entry name" value="CBM6"/>
</dbReference>
<feature type="chain" id="PRO_5046902992" evidence="4">
    <location>
        <begin position="23"/>
        <end position="882"/>
    </location>
</feature>
<dbReference type="PROSITE" id="PS51762">
    <property type="entry name" value="GH16_2"/>
    <property type="match status" value="1"/>
</dbReference>
<comment type="similarity">
    <text evidence="1">Belongs to the glycosyl hydrolase 16 family.</text>
</comment>
<dbReference type="RefSeq" id="WP_346760440.1">
    <property type="nucleotide sequence ID" value="NZ_JAUJEB010000006.1"/>
</dbReference>
<dbReference type="InterPro" id="IPR000757">
    <property type="entry name" value="Beta-glucanase-like"/>
</dbReference>
<evidence type="ECO:0000256" key="2">
    <source>
        <dbReference type="ARBA" id="ARBA00022729"/>
    </source>
</evidence>
<sequence length="882" mass="94437">MRNQKLLLSIVAFFLFATTALAQPTFNPGQDPKPAGKKWEKIENMSDEFSGTSLNTAKWDNQSPQWKGRKPAYFSVNAVQVGGGNLKITAKKSLTPEEQQQNPGYFLQGGLVRSLNKATYGYYETRMKANKTFMSSTFWLINKRNEFTGCDERVTELDITENVGINSGDPNRNWVNQNIVSINSNTHSRGVIGNPGCGIPETSAGDKSPIGEPAYANYHVYGVWWKNANELIFFLDGQEVYSITPPADFDLGMYLRMVVETYDWNPPNTTLVNGKRQDGLDDTEANRTTFYDWTRSWRLVDDNNPVVQGPFGGSARPIPGTIEAEDYDVGGQGVAYNDTDAVNNGPNVAREDEGVDIEARDGGQNVGWTADGEWLEYTVNATGGTYDLEARIATITTGESIVAKLDGVTLGTFNLPNTGDWATFETVKIENVNVTGGNDKILRLEFVGGGTNLNWVKFTAVSPPGNTITIGNATNTNAGVDGWNSNMVINESETYTNNTGASQTLNVDEFVFYANKEADPVTPFVVKVNGDNNFTVLAVGSSRTAAAYNVGENTFSFNTGTAKQITLADGETIAPGFLDANADGSGGSAGSVIAFDSNAPADQIWYTGGAASGNSGSVAEGAAPTAGLSTLTNLTRNYRFKIVLSVSTGSGGTNLVQNPGLETGDLSSWGGFGTLAVDTDVNTGSHAVKITGVAGHEQTITVQPNTTYTLSAHAKVQSGSVILGVKNYGGAEKGTSVTSTSYTPASLTFTTGSTNTSADIYLYVPGAGNIAFGDDFSVVVGGSTSARMASANTEPTIKSQLNKVRSALYPNPVSKGYFTLDLKGYESDVSVNVLDAMGRLVYTTHTTKRSLNLHSDIFPSKGLYIFNINDQKVFETFRLVVK</sequence>
<dbReference type="SUPFAM" id="SSF49785">
    <property type="entry name" value="Galactose-binding domain-like"/>
    <property type="match status" value="2"/>
</dbReference>
<dbReference type="Pfam" id="PF02018">
    <property type="entry name" value="CBM_4_9"/>
    <property type="match status" value="1"/>
</dbReference>
<name>A0ABT8LD12_9BACT</name>
<evidence type="ECO:0000256" key="1">
    <source>
        <dbReference type="ARBA" id="ARBA00006865"/>
    </source>
</evidence>
<evidence type="ECO:0000313" key="8">
    <source>
        <dbReference type="Proteomes" id="UP001172083"/>
    </source>
</evidence>
<dbReference type="Proteomes" id="UP001172083">
    <property type="component" value="Unassembled WGS sequence"/>
</dbReference>
<dbReference type="InterPro" id="IPR013320">
    <property type="entry name" value="ConA-like_dom_sf"/>
</dbReference>
<dbReference type="PROSITE" id="PS51175">
    <property type="entry name" value="CBM6"/>
    <property type="match status" value="1"/>
</dbReference>
<feature type="domain" description="CBM6" evidence="5">
    <location>
        <begin position="320"/>
        <end position="459"/>
    </location>
</feature>
<dbReference type="InterPro" id="IPR003305">
    <property type="entry name" value="CenC_carb-bd"/>
</dbReference>